<dbReference type="InterPro" id="IPR013762">
    <property type="entry name" value="Integrase-like_cat_sf"/>
</dbReference>
<reference evidence="3" key="1">
    <citation type="journal article" date="2019" name="Int. J. Syst. Evol. Microbiol.">
        <title>The Global Catalogue of Microorganisms (GCM) 10K type strain sequencing project: providing services to taxonomists for standard genome sequencing and annotation.</title>
        <authorList>
            <consortium name="The Broad Institute Genomics Platform"/>
            <consortium name="The Broad Institute Genome Sequencing Center for Infectious Disease"/>
            <person name="Wu L."/>
            <person name="Ma J."/>
        </authorList>
    </citation>
    <scope>NUCLEOTIDE SEQUENCE [LARGE SCALE GENOMIC DNA]</scope>
    <source>
        <strain evidence="3">CGMCC 4.6946</strain>
    </source>
</reference>
<gene>
    <name evidence="2" type="ORF">ACFPCS_13830</name>
</gene>
<dbReference type="InterPro" id="IPR011010">
    <property type="entry name" value="DNA_brk_join_enz"/>
</dbReference>
<protein>
    <recommendedName>
        <fullName evidence="4">Tyr recombinase domain-containing protein</fullName>
    </recommendedName>
</protein>
<dbReference type="Proteomes" id="UP001595797">
    <property type="component" value="Unassembled WGS sequence"/>
</dbReference>
<sequence length="860" mass="95525">MPDPVLDAIANRVAAVEETLPRERILHIVEASFRQLAPARRTLDALDEFPELLTAGSPKTPPALGKLLIRLREAGASTVQQPRCVICGQARVLSRVMPHGHACTACTRDLQKIVAPCARCRKTAQLQAGPAGLDYCRRCWQEMKPGAAARIVAVIRAHRRISPAMIESAIEQLPTARDQRVRLMLELQAHAATWFADPAEGTVLFARFYDLLRANGAQLSERRCGHCSSTRGLTERVDGRISCHRCYRIAHHDVCDGCGDHTKLERRLSDGRRLCQHCTNQLPEENAQCVRCGTYRLIAYRSADGPFCSTCRTQSQQDICTVCGHHEPCRFRGTGKAICQECSKKASIDTCTICGHLRPCRRPGTARAACRQCSARREPCTSCGEIRLRHKRAEDGNGFLCWACTPPIIEACTSCGEDRIVNGRLDGRPFCPLCYPRQPESFRPCTSCGTMTRLIAKLCPRCRADQMIRAMIPDNLAADDPRIGQLRDRWFLGAPSKIIYAFERGTLACTLIMKLLRDPGLRTHAYLDSIGSEQQIRPMRSVLIDHGLLPPRDELLARFETWLPEALATIPDPGQRRTITQYTRWRHLRALRNLPGPVRTGQLSWRRREIEAIIELLQEARRRDRTLATLTQADIDHWLHRARAPIHHFLAWTTRTHHTGPLTAPTPRSTGLNPLRISDDERWRLFADVTADTSIDPHTKFAAGLMLMFGIRASQIVQLRPEDITITDETVQVALGAAPLVLPVELAPAATGATVNRAAPRMFIAGVDNDWLYPSPRAGHHLNASTLNGRLRKIGIDPRPARTSALIALTQQLPPVVISRLTGLEISSAIAWSNAIGATTSTYAAAAAEKVGLQIPDLPR</sequence>
<accession>A0ABV9TN75</accession>
<evidence type="ECO:0000313" key="2">
    <source>
        <dbReference type="EMBL" id="MFC4904650.1"/>
    </source>
</evidence>
<keyword evidence="3" id="KW-1185">Reference proteome</keyword>
<evidence type="ECO:0008006" key="4">
    <source>
        <dbReference type="Google" id="ProtNLM"/>
    </source>
</evidence>
<dbReference type="RefSeq" id="WP_277552643.1">
    <property type="nucleotide sequence ID" value="NZ_JARAMH010000032.1"/>
</dbReference>
<name>A0ABV9TN75_9MICC</name>
<keyword evidence="1" id="KW-0233">DNA recombination</keyword>
<dbReference type="SUPFAM" id="SSF56349">
    <property type="entry name" value="DNA breaking-rejoining enzymes"/>
    <property type="match status" value="1"/>
</dbReference>
<comment type="caution">
    <text evidence="2">The sequence shown here is derived from an EMBL/GenBank/DDBJ whole genome shotgun (WGS) entry which is preliminary data.</text>
</comment>
<dbReference type="EMBL" id="JBHSIW010000019">
    <property type="protein sequence ID" value="MFC4904650.1"/>
    <property type="molecule type" value="Genomic_DNA"/>
</dbReference>
<organism evidence="2 3">
    <name type="scientific">Kocuria oceani</name>
    <dbReference type="NCBI Taxonomy" id="988827"/>
    <lineage>
        <taxon>Bacteria</taxon>
        <taxon>Bacillati</taxon>
        <taxon>Actinomycetota</taxon>
        <taxon>Actinomycetes</taxon>
        <taxon>Micrococcales</taxon>
        <taxon>Micrococcaceae</taxon>
        <taxon>Kocuria</taxon>
    </lineage>
</organism>
<evidence type="ECO:0000313" key="3">
    <source>
        <dbReference type="Proteomes" id="UP001595797"/>
    </source>
</evidence>
<proteinExistence type="predicted"/>
<dbReference type="Gene3D" id="1.10.443.10">
    <property type="entry name" value="Intergrase catalytic core"/>
    <property type="match status" value="1"/>
</dbReference>
<evidence type="ECO:0000256" key="1">
    <source>
        <dbReference type="ARBA" id="ARBA00023172"/>
    </source>
</evidence>